<organism evidence="1 2">
    <name type="scientific">Cinchona calisaya</name>
    <dbReference type="NCBI Taxonomy" id="153742"/>
    <lineage>
        <taxon>Eukaryota</taxon>
        <taxon>Viridiplantae</taxon>
        <taxon>Streptophyta</taxon>
        <taxon>Embryophyta</taxon>
        <taxon>Tracheophyta</taxon>
        <taxon>Spermatophyta</taxon>
        <taxon>Magnoliopsida</taxon>
        <taxon>eudicotyledons</taxon>
        <taxon>Gunneridae</taxon>
        <taxon>Pentapetalae</taxon>
        <taxon>asterids</taxon>
        <taxon>lamiids</taxon>
        <taxon>Gentianales</taxon>
        <taxon>Rubiaceae</taxon>
        <taxon>Cinchonoideae</taxon>
        <taxon>Cinchoneae</taxon>
        <taxon>Cinchona</taxon>
    </lineage>
</organism>
<protein>
    <submittedName>
        <fullName evidence="1">Uncharacterized protein</fullName>
    </submittedName>
</protein>
<dbReference type="AlphaFoldDB" id="A0ABD3B3F8"/>
<sequence length="99" mass="11565">MSRKRDFLKVDEDLPPPLTGVPSRRLPISIRMWVGFLMWVLRSARIETAVLSVFWRERKRVLALCWLLVESVEQDGSLIYVNKKLLDIASVISQKPTWL</sequence>
<comment type="caution">
    <text evidence="1">The sequence shown here is derived from an EMBL/GenBank/DDBJ whole genome shotgun (WGS) entry which is preliminary data.</text>
</comment>
<evidence type="ECO:0000313" key="1">
    <source>
        <dbReference type="EMBL" id="KAL3538045.1"/>
    </source>
</evidence>
<accession>A0ABD3B3F8</accession>
<evidence type="ECO:0000313" key="2">
    <source>
        <dbReference type="Proteomes" id="UP001630127"/>
    </source>
</evidence>
<gene>
    <name evidence="1" type="ORF">ACH5RR_001411</name>
</gene>
<reference evidence="1 2" key="1">
    <citation type="submission" date="2024-11" db="EMBL/GenBank/DDBJ databases">
        <title>A near-complete genome assembly of Cinchona calisaya.</title>
        <authorList>
            <person name="Lian D.C."/>
            <person name="Zhao X.W."/>
            <person name="Wei L."/>
        </authorList>
    </citation>
    <scope>NUCLEOTIDE SEQUENCE [LARGE SCALE GENOMIC DNA]</scope>
    <source>
        <tissue evidence="1">Nenye</tissue>
    </source>
</reference>
<proteinExistence type="predicted"/>
<dbReference type="Proteomes" id="UP001630127">
    <property type="component" value="Unassembled WGS sequence"/>
</dbReference>
<name>A0ABD3B3F8_9GENT</name>
<keyword evidence="2" id="KW-1185">Reference proteome</keyword>
<dbReference type="EMBL" id="JBJUIK010000001">
    <property type="protein sequence ID" value="KAL3538045.1"/>
    <property type="molecule type" value="Genomic_DNA"/>
</dbReference>